<evidence type="ECO:0000256" key="1">
    <source>
        <dbReference type="ARBA" id="ARBA00023284"/>
    </source>
</evidence>
<dbReference type="Gene3D" id="3.40.30.10">
    <property type="entry name" value="Glutaredoxin"/>
    <property type="match status" value="1"/>
</dbReference>
<dbReference type="Pfam" id="PF10262">
    <property type="entry name" value="Rdx"/>
    <property type="match status" value="1"/>
</dbReference>
<organism evidence="2 3">
    <name type="scientific">Halalkalibacter alkaliphilus</name>
    <dbReference type="NCBI Taxonomy" id="2917993"/>
    <lineage>
        <taxon>Bacteria</taxon>
        <taxon>Bacillati</taxon>
        <taxon>Bacillota</taxon>
        <taxon>Bacilli</taxon>
        <taxon>Bacillales</taxon>
        <taxon>Bacillaceae</taxon>
        <taxon>Halalkalibacter</taxon>
    </lineage>
</organism>
<comment type="caution">
    <text evidence="2">The sequence shown here is derived from an EMBL/GenBank/DDBJ whole genome shotgun (WGS) entry which is preliminary data.</text>
</comment>
<dbReference type="SUPFAM" id="SSF52833">
    <property type="entry name" value="Thioredoxin-like"/>
    <property type="match status" value="1"/>
</dbReference>
<proteinExistence type="predicted"/>
<dbReference type="NCBIfam" id="TIGR02174">
    <property type="entry name" value="CXXU_selWTH"/>
    <property type="match status" value="1"/>
</dbReference>
<dbReference type="Proteomes" id="UP001139150">
    <property type="component" value="Unassembled WGS sequence"/>
</dbReference>
<protein>
    <submittedName>
        <fullName evidence="2">Rdx family protein</fullName>
    </submittedName>
</protein>
<evidence type="ECO:0000313" key="3">
    <source>
        <dbReference type="Proteomes" id="UP001139150"/>
    </source>
</evidence>
<dbReference type="EMBL" id="JAKRYL010000008">
    <property type="protein sequence ID" value="MCL7747375.1"/>
    <property type="molecule type" value="Genomic_DNA"/>
</dbReference>
<name>A0A9X2CSC8_9BACI</name>
<evidence type="ECO:0000313" key="2">
    <source>
        <dbReference type="EMBL" id="MCL7747375.1"/>
    </source>
</evidence>
<dbReference type="InterPro" id="IPR036249">
    <property type="entry name" value="Thioredoxin-like_sf"/>
</dbReference>
<accession>A0A9X2CSC8</accession>
<keyword evidence="1" id="KW-0676">Redox-active center</keyword>
<keyword evidence="3" id="KW-1185">Reference proteome</keyword>
<reference evidence="2" key="1">
    <citation type="submission" date="2022-02" db="EMBL/GenBank/DDBJ databases">
        <title>Halalkalibacter sp. nov. isolated from Lonar Lake, India.</title>
        <authorList>
            <person name="Joshi A."/>
            <person name="Thite S."/>
            <person name="Lodha T."/>
        </authorList>
    </citation>
    <scope>NUCLEOTIDE SEQUENCE</scope>
    <source>
        <strain evidence="2">MEB205</strain>
    </source>
</reference>
<gene>
    <name evidence="2" type="ORF">MF646_09610</name>
</gene>
<dbReference type="InterPro" id="IPR011893">
    <property type="entry name" value="Selenoprotein_Rdx-typ"/>
</dbReference>
<sequence length="47" mass="5219">MKEVKLVTSGGGVFEVTVNDQLVYSKKETGSFPDPKEVIEIMEKMAE</sequence>
<dbReference type="AlphaFoldDB" id="A0A9X2CSC8"/>